<dbReference type="RefSeq" id="WP_036477320.1">
    <property type="nucleotide sequence ID" value="NZ_SOAN01000003.1"/>
</dbReference>
<dbReference type="EMBL" id="SOAN01000003">
    <property type="protein sequence ID" value="TDS86480.1"/>
    <property type="molecule type" value="Genomic_DNA"/>
</dbReference>
<evidence type="ECO:0000313" key="2">
    <source>
        <dbReference type="EMBL" id="TDS86480.1"/>
    </source>
</evidence>
<name>A0A4R7G5H4_9MICC</name>
<feature type="transmembrane region" description="Helical" evidence="1">
    <location>
        <begin position="60"/>
        <end position="81"/>
    </location>
</feature>
<dbReference type="AlphaFoldDB" id="A0A4R7G5H4"/>
<proteinExistence type="predicted"/>
<keyword evidence="3" id="KW-1185">Reference proteome</keyword>
<comment type="caution">
    <text evidence="2">The sequence shown here is derived from an EMBL/GenBank/DDBJ whole genome shotgun (WGS) entry which is preliminary data.</text>
</comment>
<keyword evidence="1" id="KW-1133">Transmembrane helix</keyword>
<accession>A0A4R7G5H4</accession>
<evidence type="ECO:0000256" key="1">
    <source>
        <dbReference type="SAM" id="Phobius"/>
    </source>
</evidence>
<keyword evidence="1" id="KW-0812">Transmembrane</keyword>
<organism evidence="2 3">
    <name type="scientific">Nesterenkonia aurantiaca</name>
    <dbReference type="NCBI Taxonomy" id="1436010"/>
    <lineage>
        <taxon>Bacteria</taxon>
        <taxon>Bacillati</taxon>
        <taxon>Actinomycetota</taxon>
        <taxon>Actinomycetes</taxon>
        <taxon>Micrococcales</taxon>
        <taxon>Micrococcaceae</taxon>
        <taxon>Nesterenkonia</taxon>
    </lineage>
</organism>
<reference evidence="2 3" key="1">
    <citation type="submission" date="2019-03" db="EMBL/GenBank/DDBJ databases">
        <title>Genomic Encyclopedia of Type Strains, Phase III (KMG-III): the genomes of soil and plant-associated and newly described type strains.</title>
        <authorList>
            <person name="Whitman W."/>
        </authorList>
    </citation>
    <scope>NUCLEOTIDE SEQUENCE [LARGE SCALE GENOMIC DNA]</scope>
    <source>
        <strain evidence="2 3">DSM 27373</strain>
    </source>
</reference>
<keyword evidence="1" id="KW-0472">Membrane</keyword>
<dbReference type="Proteomes" id="UP000294506">
    <property type="component" value="Unassembled WGS sequence"/>
</dbReference>
<evidence type="ECO:0000313" key="3">
    <source>
        <dbReference type="Proteomes" id="UP000294506"/>
    </source>
</evidence>
<sequence>MYRWRLTAALVFLGLAVVSPVLLVDFNDDGAPVSLWLMGAPFVCGLIGAGLALWGRSWGLAVVSAFVGFFAVPAWVFAASVSEAMTR</sequence>
<gene>
    <name evidence="2" type="ORF">EV640_103170</name>
</gene>
<feature type="transmembrane region" description="Helical" evidence="1">
    <location>
        <begin position="33"/>
        <end position="53"/>
    </location>
</feature>
<protein>
    <submittedName>
        <fullName evidence="2">Uncharacterized protein</fullName>
    </submittedName>
</protein>